<evidence type="ECO:0000259" key="4">
    <source>
        <dbReference type="PROSITE" id="PS50943"/>
    </source>
</evidence>
<gene>
    <name evidence="5" type="ORF">NBRC110019_10310</name>
</gene>
<feature type="domain" description="HTH cro/C1-type" evidence="4">
    <location>
        <begin position="11"/>
        <end position="66"/>
    </location>
</feature>
<name>A0A9W6B514_9FLAO</name>
<dbReference type="PANTHER" id="PTHR40661">
    <property type="match status" value="1"/>
</dbReference>
<dbReference type="Gene3D" id="1.10.260.40">
    <property type="entry name" value="lambda repressor-like DNA-binding domains"/>
    <property type="match status" value="1"/>
</dbReference>
<reference evidence="5" key="1">
    <citation type="submission" date="2022-07" db="EMBL/GenBank/DDBJ databases">
        <title>Taxonomy of Novel Oxalotrophic and Methylotrophic Bacteria.</title>
        <authorList>
            <person name="Sahin N."/>
            <person name="Tani A."/>
        </authorList>
    </citation>
    <scope>NUCLEOTIDE SEQUENCE</scope>
    <source>
        <strain evidence="5">AM327</strain>
    </source>
</reference>
<dbReference type="EMBL" id="BRVP01000005">
    <property type="protein sequence ID" value="GLB51992.1"/>
    <property type="molecule type" value="Genomic_DNA"/>
</dbReference>
<accession>A0A9W6B514</accession>
<keyword evidence="3" id="KW-0804">Transcription</keyword>
<protein>
    <submittedName>
        <fullName evidence="5">Transcriptional regulator</fullName>
    </submittedName>
</protein>
<proteinExistence type="predicted"/>
<keyword evidence="6" id="KW-1185">Reference proteome</keyword>
<dbReference type="InterPro" id="IPR001387">
    <property type="entry name" value="Cro/C1-type_HTH"/>
</dbReference>
<evidence type="ECO:0000313" key="5">
    <source>
        <dbReference type="EMBL" id="GLB51992.1"/>
    </source>
</evidence>
<dbReference type="Proteomes" id="UP001143545">
    <property type="component" value="Unassembled WGS sequence"/>
</dbReference>
<dbReference type="PROSITE" id="PS50943">
    <property type="entry name" value="HTH_CROC1"/>
    <property type="match status" value="1"/>
</dbReference>
<evidence type="ECO:0000313" key="6">
    <source>
        <dbReference type="Proteomes" id="UP001143545"/>
    </source>
</evidence>
<dbReference type="RefSeq" id="WP_281753038.1">
    <property type="nucleotide sequence ID" value="NZ_BRVP01000005.1"/>
</dbReference>
<evidence type="ECO:0000256" key="2">
    <source>
        <dbReference type="ARBA" id="ARBA00023125"/>
    </source>
</evidence>
<dbReference type="Pfam" id="PF01381">
    <property type="entry name" value="HTH_3"/>
    <property type="match status" value="1"/>
</dbReference>
<keyword evidence="1" id="KW-0805">Transcription regulation</keyword>
<dbReference type="CDD" id="cd00093">
    <property type="entry name" value="HTH_XRE"/>
    <property type="match status" value="1"/>
</dbReference>
<dbReference type="GO" id="GO:0003677">
    <property type="term" value="F:DNA binding"/>
    <property type="evidence" value="ECO:0007669"/>
    <property type="project" value="UniProtKB-KW"/>
</dbReference>
<organism evidence="5 6">
    <name type="scientific">Neptunitalea chrysea</name>
    <dbReference type="NCBI Taxonomy" id="1647581"/>
    <lineage>
        <taxon>Bacteria</taxon>
        <taxon>Pseudomonadati</taxon>
        <taxon>Bacteroidota</taxon>
        <taxon>Flavobacteriia</taxon>
        <taxon>Flavobacteriales</taxon>
        <taxon>Flavobacteriaceae</taxon>
        <taxon>Neptunitalea</taxon>
    </lineage>
</organism>
<dbReference type="InterPro" id="IPR010982">
    <property type="entry name" value="Lambda_DNA-bd_dom_sf"/>
</dbReference>
<sequence>MLNINEFTSRLQMLLDRYHLTASAFADSINVQRSGISHILSGRNKPSLDFVMKITNVYKDVSLEWLLYGTEEFPKTENETSDTNETPYKEIDNTMGNDLFHSNENFSPKKSNSEIINNAPTTNLASNISKKEVEKIIIFYTDKTFDTYSPS</sequence>
<comment type="caution">
    <text evidence="5">The sequence shown here is derived from an EMBL/GenBank/DDBJ whole genome shotgun (WGS) entry which is preliminary data.</text>
</comment>
<dbReference type="PANTHER" id="PTHR40661:SF3">
    <property type="entry name" value="FELS-1 PROPHAGE TRANSCRIPTIONAL REGULATOR"/>
    <property type="match status" value="1"/>
</dbReference>
<keyword evidence="2" id="KW-0238">DNA-binding</keyword>
<dbReference type="SUPFAM" id="SSF47413">
    <property type="entry name" value="lambda repressor-like DNA-binding domains"/>
    <property type="match status" value="1"/>
</dbReference>
<dbReference type="SMART" id="SM00530">
    <property type="entry name" value="HTH_XRE"/>
    <property type="match status" value="1"/>
</dbReference>
<evidence type="ECO:0000256" key="3">
    <source>
        <dbReference type="ARBA" id="ARBA00023163"/>
    </source>
</evidence>
<evidence type="ECO:0000256" key="1">
    <source>
        <dbReference type="ARBA" id="ARBA00023015"/>
    </source>
</evidence>
<dbReference type="AlphaFoldDB" id="A0A9W6B514"/>